<organism evidence="3 4">
    <name type="scientific">Parathielavia hyrcaniae</name>
    <dbReference type="NCBI Taxonomy" id="113614"/>
    <lineage>
        <taxon>Eukaryota</taxon>
        <taxon>Fungi</taxon>
        <taxon>Dikarya</taxon>
        <taxon>Ascomycota</taxon>
        <taxon>Pezizomycotina</taxon>
        <taxon>Sordariomycetes</taxon>
        <taxon>Sordariomycetidae</taxon>
        <taxon>Sordariales</taxon>
        <taxon>Chaetomiaceae</taxon>
        <taxon>Parathielavia</taxon>
    </lineage>
</organism>
<dbReference type="GO" id="GO:0016491">
    <property type="term" value="F:oxidoreductase activity"/>
    <property type="evidence" value="ECO:0007669"/>
    <property type="project" value="UniProtKB-KW"/>
</dbReference>
<comment type="similarity">
    <text evidence="1">Belongs to the short-chain dehydrogenases/reductases (SDR) family.</text>
</comment>
<keyword evidence="4" id="KW-1185">Reference proteome</keyword>
<dbReference type="InterPro" id="IPR036291">
    <property type="entry name" value="NAD(P)-bd_dom_sf"/>
</dbReference>
<dbReference type="PANTHER" id="PTHR42901:SF1">
    <property type="entry name" value="ALCOHOL DEHYDROGENASE"/>
    <property type="match status" value="1"/>
</dbReference>
<evidence type="ECO:0000313" key="4">
    <source>
        <dbReference type="Proteomes" id="UP001305647"/>
    </source>
</evidence>
<gene>
    <name evidence="3" type="ORF">N658DRAFT_476144</name>
</gene>
<sequence>MAIINTISLHVPYVKTVHKRPYPAVSPLRPELSQAGRTVLVVGGSSGIGFAIAKAFVHAAASRVIITGRRQNALNDAVSRLQAENDAGTVAIDAVVTDMSDLQSTKKLWDGFGDTGVMVDVLVLNAAVLGSMGSLVEAGVEAVWRDFETNVRGLLDYTVHFRQQGDGKPKFLVNISTSVVHNLTLENPAPLYGLTKNSGTLLIQMIANDTDPADTQIINMHPGGVLTDGARSFGYDETSADWDDENLAGQFAVWCASEEARFLHGRFIPVWWDIDEIKPEAGEFRKRLESDWHFLKVGISGL</sequence>
<dbReference type="AlphaFoldDB" id="A0AAN6PVR0"/>
<name>A0AAN6PVR0_9PEZI</name>
<proteinExistence type="inferred from homology"/>
<dbReference type="EMBL" id="MU863654">
    <property type="protein sequence ID" value="KAK4098852.1"/>
    <property type="molecule type" value="Genomic_DNA"/>
</dbReference>
<dbReference type="PANTHER" id="PTHR42901">
    <property type="entry name" value="ALCOHOL DEHYDROGENASE"/>
    <property type="match status" value="1"/>
</dbReference>
<evidence type="ECO:0000313" key="3">
    <source>
        <dbReference type="EMBL" id="KAK4098852.1"/>
    </source>
</evidence>
<dbReference type="SUPFAM" id="SSF51735">
    <property type="entry name" value="NAD(P)-binding Rossmann-fold domains"/>
    <property type="match status" value="1"/>
</dbReference>
<dbReference type="InterPro" id="IPR002347">
    <property type="entry name" value="SDR_fam"/>
</dbReference>
<dbReference type="PRINTS" id="PR00081">
    <property type="entry name" value="GDHRDH"/>
</dbReference>
<dbReference type="CDD" id="cd05233">
    <property type="entry name" value="SDR_c"/>
    <property type="match status" value="1"/>
</dbReference>
<dbReference type="Proteomes" id="UP001305647">
    <property type="component" value="Unassembled WGS sequence"/>
</dbReference>
<reference evidence="3" key="1">
    <citation type="journal article" date="2023" name="Mol. Phylogenet. Evol.">
        <title>Genome-scale phylogeny and comparative genomics of the fungal order Sordariales.</title>
        <authorList>
            <person name="Hensen N."/>
            <person name="Bonometti L."/>
            <person name="Westerberg I."/>
            <person name="Brannstrom I.O."/>
            <person name="Guillou S."/>
            <person name="Cros-Aarteil S."/>
            <person name="Calhoun S."/>
            <person name="Haridas S."/>
            <person name="Kuo A."/>
            <person name="Mondo S."/>
            <person name="Pangilinan J."/>
            <person name="Riley R."/>
            <person name="LaButti K."/>
            <person name="Andreopoulos B."/>
            <person name="Lipzen A."/>
            <person name="Chen C."/>
            <person name="Yan M."/>
            <person name="Daum C."/>
            <person name="Ng V."/>
            <person name="Clum A."/>
            <person name="Steindorff A."/>
            <person name="Ohm R.A."/>
            <person name="Martin F."/>
            <person name="Silar P."/>
            <person name="Natvig D.O."/>
            <person name="Lalanne C."/>
            <person name="Gautier V."/>
            <person name="Ament-Velasquez S.L."/>
            <person name="Kruys A."/>
            <person name="Hutchinson M.I."/>
            <person name="Powell A.J."/>
            <person name="Barry K."/>
            <person name="Miller A.N."/>
            <person name="Grigoriev I.V."/>
            <person name="Debuchy R."/>
            <person name="Gladieux P."/>
            <person name="Hiltunen Thoren M."/>
            <person name="Johannesson H."/>
        </authorList>
    </citation>
    <scope>NUCLEOTIDE SEQUENCE</scope>
    <source>
        <strain evidence="3">CBS 757.83</strain>
    </source>
</reference>
<comment type="caution">
    <text evidence="3">The sequence shown here is derived from an EMBL/GenBank/DDBJ whole genome shotgun (WGS) entry which is preliminary data.</text>
</comment>
<evidence type="ECO:0000256" key="1">
    <source>
        <dbReference type="ARBA" id="ARBA00006484"/>
    </source>
</evidence>
<dbReference type="Pfam" id="PF00106">
    <property type="entry name" value="adh_short"/>
    <property type="match status" value="1"/>
</dbReference>
<keyword evidence="2" id="KW-0560">Oxidoreductase</keyword>
<evidence type="ECO:0000256" key="2">
    <source>
        <dbReference type="ARBA" id="ARBA00023002"/>
    </source>
</evidence>
<accession>A0AAN6PVR0</accession>
<reference evidence="3" key="2">
    <citation type="submission" date="2023-05" db="EMBL/GenBank/DDBJ databases">
        <authorList>
            <consortium name="Lawrence Berkeley National Laboratory"/>
            <person name="Steindorff A."/>
            <person name="Hensen N."/>
            <person name="Bonometti L."/>
            <person name="Westerberg I."/>
            <person name="Brannstrom I.O."/>
            <person name="Guillou S."/>
            <person name="Cros-Aarteil S."/>
            <person name="Calhoun S."/>
            <person name="Haridas S."/>
            <person name="Kuo A."/>
            <person name="Mondo S."/>
            <person name="Pangilinan J."/>
            <person name="Riley R."/>
            <person name="Labutti K."/>
            <person name="Andreopoulos B."/>
            <person name="Lipzen A."/>
            <person name="Chen C."/>
            <person name="Yanf M."/>
            <person name="Daum C."/>
            <person name="Ng V."/>
            <person name="Clum A."/>
            <person name="Ohm R."/>
            <person name="Martin F."/>
            <person name="Silar P."/>
            <person name="Natvig D."/>
            <person name="Lalanne C."/>
            <person name="Gautier V."/>
            <person name="Ament-Velasquez S.L."/>
            <person name="Kruys A."/>
            <person name="Hutchinson M.I."/>
            <person name="Powell A.J."/>
            <person name="Barry K."/>
            <person name="Miller A.N."/>
            <person name="Grigoriev I.V."/>
            <person name="Debuchy R."/>
            <person name="Gladieux P."/>
            <person name="Thoren M.H."/>
            <person name="Johannesson H."/>
        </authorList>
    </citation>
    <scope>NUCLEOTIDE SEQUENCE</scope>
    <source>
        <strain evidence="3">CBS 757.83</strain>
    </source>
</reference>
<protein>
    <submittedName>
        <fullName evidence="3">NAD(P)-binding protein</fullName>
    </submittedName>
</protein>
<dbReference type="Gene3D" id="3.40.50.720">
    <property type="entry name" value="NAD(P)-binding Rossmann-like Domain"/>
    <property type="match status" value="1"/>
</dbReference>